<comment type="caution">
    <text evidence="2">The sequence shown here is derived from an EMBL/GenBank/DDBJ whole genome shotgun (WGS) entry which is preliminary data.</text>
</comment>
<keyword evidence="3" id="KW-1185">Reference proteome</keyword>
<dbReference type="RefSeq" id="XP_062734312.1">
    <property type="nucleotide sequence ID" value="XM_062872264.1"/>
</dbReference>
<protein>
    <submittedName>
        <fullName evidence="2">Uncharacterized protein</fullName>
    </submittedName>
</protein>
<feature type="region of interest" description="Disordered" evidence="1">
    <location>
        <begin position="70"/>
        <end position="92"/>
    </location>
</feature>
<organism evidence="2 3">
    <name type="scientific">Podospora bellae-mahoneyi</name>
    <dbReference type="NCBI Taxonomy" id="2093777"/>
    <lineage>
        <taxon>Eukaryota</taxon>
        <taxon>Fungi</taxon>
        <taxon>Dikarya</taxon>
        <taxon>Ascomycota</taxon>
        <taxon>Pezizomycotina</taxon>
        <taxon>Sordariomycetes</taxon>
        <taxon>Sordariomycetidae</taxon>
        <taxon>Sordariales</taxon>
        <taxon>Podosporaceae</taxon>
        <taxon>Podospora</taxon>
    </lineage>
</organism>
<evidence type="ECO:0000256" key="1">
    <source>
        <dbReference type="SAM" id="MobiDB-lite"/>
    </source>
</evidence>
<accession>A0ABR0FNN5</accession>
<evidence type="ECO:0000313" key="2">
    <source>
        <dbReference type="EMBL" id="KAK4645336.1"/>
    </source>
</evidence>
<dbReference type="Proteomes" id="UP001322138">
    <property type="component" value="Unassembled WGS sequence"/>
</dbReference>
<proteinExistence type="predicted"/>
<gene>
    <name evidence="2" type="ORF">QC761_0031480</name>
</gene>
<dbReference type="GeneID" id="87891388"/>
<name>A0ABR0FNN5_9PEZI</name>
<evidence type="ECO:0000313" key="3">
    <source>
        <dbReference type="Proteomes" id="UP001322138"/>
    </source>
</evidence>
<reference evidence="2 3" key="1">
    <citation type="journal article" date="2023" name="bioRxiv">
        <title>High-quality genome assemblies of four members of thePodospora anserinaspecies complex.</title>
        <authorList>
            <person name="Ament-Velasquez S.L."/>
            <person name="Vogan A.A."/>
            <person name="Wallerman O."/>
            <person name="Hartmann F."/>
            <person name="Gautier V."/>
            <person name="Silar P."/>
            <person name="Giraud T."/>
            <person name="Johannesson H."/>
        </authorList>
    </citation>
    <scope>NUCLEOTIDE SEQUENCE [LARGE SCALE GENOMIC DNA]</scope>
    <source>
        <strain evidence="2 3">CBS 112042</strain>
    </source>
</reference>
<sequence length="92" mass="9939">MIRVPEKIVPRSGALAMSLKSCGGYEPHTVATSNGKRTEGIMGPRLGGPFGECYLDVVIERSTLYAYRRRPEAAESSLPSPWPITPGLGGRH</sequence>
<dbReference type="EMBL" id="JAFFGZ010000004">
    <property type="protein sequence ID" value="KAK4645336.1"/>
    <property type="molecule type" value="Genomic_DNA"/>
</dbReference>